<accession>A0A9W4FTD8</accession>
<dbReference type="NCBIfam" id="TIGR00576">
    <property type="entry name" value="dut"/>
    <property type="match status" value="1"/>
</dbReference>
<dbReference type="InterPro" id="IPR029054">
    <property type="entry name" value="dUTPase-like"/>
</dbReference>
<evidence type="ECO:0000256" key="5">
    <source>
        <dbReference type="ARBA" id="ARBA00023080"/>
    </source>
</evidence>
<dbReference type="NCBIfam" id="NF001862">
    <property type="entry name" value="PRK00601.1"/>
    <property type="match status" value="1"/>
</dbReference>
<dbReference type="EC" id="3.6.1.23" evidence="3"/>
<dbReference type="GO" id="GO:0004170">
    <property type="term" value="F:dUTP diphosphatase activity"/>
    <property type="evidence" value="ECO:0007669"/>
    <property type="project" value="UniProtKB-EC"/>
</dbReference>
<proteinExistence type="inferred from homology"/>
<dbReference type="InterPro" id="IPR008181">
    <property type="entry name" value="dUTPase"/>
</dbReference>
<keyword evidence="5" id="KW-0546">Nucleotide metabolism</keyword>
<evidence type="ECO:0000256" key="1">
    <source>
        <dbReference type="ARBA" id="ARBA00003495"/>
    </source>
</evidence>
<dbReference type="Proteomes" id="UP000664909">
    <property type="component" value="Segment"/>
</dbReference>
<dbReference type="SUPFAM" id="SSF51283">
    <property type="entry name" value="dUTPase-like"/>
    <property type="match status" value="1"/>
</dbReference>
<dbReference type="CDD" id="cd07557">
    <property type="entry name" value="trimeric_dUTPase"/>
    <property type="match status" value="1"/>
</dbReference>
<evidence type="ECO:0000256" key="2">
    <source>
        <dbReference type="ARBA" id="ARBA00006581"/>
    </source>
</evidence>
<dbReference type="PANTHER" id="PTHR11241:SF0">
    <property type="entry name" value="DEOXYURIDINE 5'-TRIPHOSPHATE NUCLEOTIDOHYDROLASE"/>
    <property type="match status" value="1"/>
</dbReference>
<organismHost>
    <name type="scientific">Bos taurus</name>
    <name type="common">Bovine</name>
    <dbReference type="NCBI Taxonomy" id="9913"/>
</organismHost>
<keyword evidence="4" id="KW-0378">Hydrolase</keyword>
<dbReference type="GO" id="GO:0046081">
    <property type="term" value="P:dUTP catabolic process"/>
    <property type="evidence" value="ECO:0007669"/>
    <property type="project" value="InterPro"/>
</dbReference>
<dbReference type="InterPro" id="IPR036157">
    <property type="entry name" value="dUTPase-like_sf"/>
</dbReference>
<comment type="similarity">
    <text evidence="2">Belongs to the dUTPase family.</text>
</comment>
<reference evidence="7" key="1">
    <citation type="submission" date="2021-03" db="EMBL/GenBank/DDBJ databases">
        <title>First isolation, molecular characterization, and serological survey of bovine adenovirus type 2 in Japan.</title>
        <authorList>
            <person name="Kumagai A."/>
            <person name="Hatama S."/>
        </authorList>
    </citation>
    <scope>NUCLEOTIDE SEQUENCE</scope>
    <source>
        <strain evidence="7">KY19-1</strain>
    </source>
</reference>
<organism evidence="7">
    <name type="scientific">Bovine adenovirus 2</name>
    <name type="common">BAdV-2</name>
    <name type="synonym">Mastadenovirus bos2</name>
    <dbReference type="NCBI Taxonomy" id="114429"/>
    <lineage>
        <taxon>Viruses</taxon>
        <taxon>Varidnaviria</taxon>
        <taxon>Bamfordvirae</taxon>
        <taxon>Preplasmiviricota</taxon>
        <taxon>Polisuviricotina</taxon>
        <taxon>Pharingeaviricetes</taxon>
        <taxon>Rowavirales</taxon>
        <taxon>Adenoviridae</taxon>
        <taxon>Mastadenovirus</taxon>
        <taxon>Mastadenovirus bovidae</taxon>
        <taxon>Ovine mastadenovirus A</taxon>
    </lineage>
</organism>
<dbReference type="Gene3D" id="2.70.40.10">
    <property type="match status" value="1"/>
</dbReference>
<dbReference type="EMBL" id="LC621239">
    <property type="protein sequence ID" value="BCT90792.1"/>
    <property type="molecule type" value="Genomic_DNA"/>
</dbReference>
<name>A0A9W4FTD8_ADEB2</name>
<dbReference type="InterPro" id="IPR033704">
    <property type="entry name" value="dUTPase_trimeric"/>
</dbReference>
<evidence type="ECO:0000259" key="6">
    <source>
        <dbReference type="Pfam" id="PF00692"/>
    </source>
</evidence>
<evidence type="ECO:0000256" key="3">
    <source>
        <dbReference type="ARBA" id="ARBA00012379"/>
    </source>
</evidence>
<evidence type="ECO:0000313" key="7">
    <source>
        <dbReference type="EMBL" id="BCT90792.1"/>
    </source>
</evidence>
<dbReference type="Pfam" id="PF00692">
    <property type="entry name" value="dUTPase"/>
    <property type="match status" value="1"/>
</dbReference>
<feature type="domain" description="dUTPase-like" evidence="6">
    <location>
        <begin position="15"/>
        <end position="142"/>
    </location>
</feature>
<protein>
    <recommendedName>
        <fullName evidence="3">dUTP diphosphatase</fullName>
        <ecNumber evidence="3">3.6.1.23</ecNumber>
    </recommendedName>
</protein>
<sequence>MALQLFVERLCPSAVLPKRASAGAAGYDLCASTYVEVPAGARVLVPTGLKISIPEGHYGRVAPRSGLAVTQGFNVGAGVIDCDYRGELFVLIFNHGNQNYLISPGQRVAQLIIEKISLPEVVELDSIDDHTERGASGFGSTGL</sequence>
<dbReference type="PANTHER" id="PTHR11241">
    <property type="entry name" value="DEOXYURIDINE 5'-TRIPHOSPHATE NUCLEOTIDOHYDROLASE"/>
    <property type="match status" value="1"/>
</dbReference>
<comment type="function">
    <text evidence="1">This enzyme is involved in nucleotide metabolism: it produces dUMP, the immediate precursor of thymidine nucleotides and it decreases the intracellular concentration of dUTP so that uracil cannot be incorporated into DNA.</text>
</comment>
<dbReference type="GO" id="GO:0006226">
    <property type="term" value="P:dUMP biosynthetic process"/>
    <property type="evidence" value="ECO:0007669"/>
    <property type="project" value="InterPro"/>
</dbReference>
<dbReference type="GO" id="GO:0000287">
    <property type="term" value="F:magnesium ion binding"/>
    <property type="evidence" value="ECO:0007669"/>
    <property type="project" value="InterPro"/>
</dbReference>
<evidence type="ECO:0000256" key="4">
    <source>
        <dbReference type="ARBA" id="ARBA00022801"/>
    </source>
</evidence>